<evidence type="ECO:0000256" key="5">
    <source>
        <dbReference type="ARBA" id="ARBA00022777"/>
    </source>
</evidence>
<dbReference type="InterPro" id="IPR001789">
    <property type="entry name" value="Sig_transdc_resp-reg_receiver"/>
</dbReference>
<dbReference type="Proteomes" id="UP000585050">
    <property type="component" value="Unassembled WGS sequence"/>
</dbReference>
<dbReference type="InterPro" id="IPR005467">
    <property type="entry name" value="His_kinase_dom"/>
</dbReference>
<dbReference type="Pfam" id="PF00072">
    <property type="entry name" value="Response_reg"/>
    <property type="match status" value="1"/>
</dbReference>
<comment type="catalytic activity">
    <reaction evidence="1">
        <text>ATP + protein L-histidine = ADP + protein N-phospho-L-histidine.</text>
        <dbReference type="EC" id="2.7.13.3"/>
    </reaction>
</comment>
<dbReference type="Pfam" id="PF08448">
    <property type="entry name" value="PAS_4"/>
    <property type="match status" value="1"/>
</dbReference>
<dbReference type="CDD" id="cd16922">
    <property type="entry name" value="HATPase_EvgS-ArcB-TorS-like"/>
    <property type="match status" value="1"/>
</dbReference>
<dbReference type="InterPro" id="IPR000014">
    <property type="entry name" value="PAS"/>
</dbReference>
<dbReference type="CDD" id="cd17546">
    <property type="entry name" value="REC_hyHK_CKI1_RcsC-like"/>
    <property type="match status" value="1"/>
</dbReference>
<dbReference type="InterPro" id="IPR003594">
    <property type="entry name" value="HATPase_dom"/>
</dbReference>
<name>A0A7X8SM24_9BACT</name>
<dbReference type="InterPro" id="IPR013656">
    <property type="entry name" value="PAS_4"/>
</dbReference>
<keyword evidence="3 6" id="KW-0597">Phosphoprotein</keyword>
<evidence type="ECO:0000256" key="2">
    <source>
        <dbReference type="ARBA" id="ARBA00012438"/>
    </source>
</evidence>
<dbReference type="Pfam" id="PF00512">
    <property type="entry name" value="HisKA"/>
    <property type="match status" value="1"/>
</dbReference>
<evidence type="ECO:0000256" key="1">
    <source>
        <dbReference type="ARBA" id="ARBA00000085"/>
    </source>
</evidence>
<dbReference type="PANTHER" id="PTHR43047">
    <property type="entry name" value="TWO-COMPONENT HISTIDINE PROTEIN KINASE"/>
    <property type="match status" value="1"/>
</dbReference>
<evidence type="ECO:0000256" key="6">
    <source>
        <dbReference type="PROSITE-ProRule" id="PRU00169"/>
    </source>
</evidence>
<dbReference type="SUPFAM" id="SSF52172">
    <property type="entry name" value="CheY-like"/>
    <property type="match status" value="1"/>
</dbReference>
<evidence type="ECO:0000256" key="3">
    <source>
        <dbReference type="ARBA" id="ARBA00022553"/>
    </source>
</evidence>
<dbReference type="PANTHER" id="PTHR43047:SF72">
    <property type="entry name" value="OSMOSENSING HISTIDINE PROTEIN KINASE SLN1"/>
    <property type="match status" value="1"/>
</dbReference>
<accession>A0A7X8SM24</accession>
<dbReference type="InterPro" id="IPR011006">
    <property type="entry name" value="CheY-like_superfamily"/>
</dbReference>
<dbReference type="Gene3D" id="3.40.50.2300">
    <property type="match status" value="1"/>
</dbReference>
<dbReference type="SMART" id="SM00388">
    <property type="entry name" value="HisKA"/>
    <property type="match status" value="1"/>
</dbReference>
<dbReference type="FunFam" id="3.30.565.10:FF:000010">
    <property type="entry name" value="Sensor histidine kinase RcsC"/>
    <property type="match status" value="1"/>
</dbReference>
<dbReference type="Gene3D" id="1.10.287.130">
    <property type="match status" value="1"/>
</dbReference>
<dbReference type="GO" id="GO:0000155">
    <property type="term" value="F:phosphorelay sensor kinase activity"/>
    <property type="evidence" value="ECO:0007669"/>
    <property type="project" value="InterPro"/>
</dbReference>
<dbReference type="InterPro" id="IPR035965">
    <property type="entry name" value="PAS-like_dom_sf"/>
</dbReference>
<keyword evidence="5" id="KW-0418">Kinase</keyword>
<comment type="caution">
    <text evidence="9">The sequence shown here is derived from an EMBL/GenBank/DDBJ whole genome shotgun (WGS) entry which is preliminary data.</text>
</comment>
<reference evidence="9 10" key="1">
    <citation type="submission" date="2020-04" db="EMBL/GenBank/DDBJ databases">
        <title>Flammeovirga sp. SR4, a novel species isolated from seawater.</title>
        <authorList>
            <person name="Wang X."/>
        </authorList>
    </citation>
    <scope>NUCLEOTIDE SEQUENCE [LARGE SCALE GENOMIC DNA]</scope>
    <source>
        <strain evidence="9 10">SR4</strain>
    </source>
</reference>
<dbReference type="SUPFAM" id="SSF47384">
    <property type="entry name" value="Homodimeric domain of signal transducing histidine kinase"/>
    <property type="match status" value="1"/>
</dbReference>
<evidence type="ECO:0000313" key="10">
    <source>
        <dbReference type="Proteomes" id="UP000585050"/>
    </source>
</evidence>
<sequence length="1004" mass="116123">MMTNILIVVLLLLLIASLGYNYFQHKSIKENDLASNEDPKNYKMLSLLMEHSPDVVFSVDKKYNYLAFNNAHAKTMKSVYGCDISVGSNILEYMKVRGDDEVAKVDIQRALNGENFQITRTYGDEDNYQRAHFEATYTPIKAEEKITGVAVVVRNVTDQYVSQENLKRSERKYKQLFHYNYLGALVIKDNTIIDANDTAVIHLGKETHELVGMTLDELFQIGSKNVIKKSKKEFISKYLNKYSKVKYLNVREEVIFDQKEKQNIAFIEDITDKYEAQEELIKVNHQRQVLIESAKSYIFSINSEYELETYNTKFSELIFQLSQVKIRPSINLKNEPYKTAFSMYFEYFEQAFNTGRIVEKDFFLSDDLIIQCAFSPLISESNIVYGVAVYSIDITDEKKHESEISQLNSSLEQKVIERTFELQQQKVKLDLALDAAKIGTWSYVPSEGFYWDNKFVNIFGLQHLVKNDDIKDYLSIVSEHDQEQVVQLIRNVKSETADLINILLTIEHKKYGKQYIQVYGRSTRKLNSTYAMHGVCWNLTRQKSVEIELEKAKVAAERSNKAKSLFLANISHEIRSPLNAIIGFSNILFRKSELQKLPAEFSEQLKYIYFNGEYLSELINNLLDLSRIDAGKMSIYWEEIDLRSLLKMVVKIHEMTAKDRNIKITLNIDTDVPKVFITDPTKLRQILTNLLSNAIKFTKNDTEILVDVFFANQQIILKVSDEGIGIPKDKLNLIFESFEQGDKSVTRKFGGTGLGLAITKKMTEMLNGHINVLSEENKGSTFLITLPINKEQEVIHNEKKGNIEDIDFDYQYTILVVEDNKMNQIMMQALFKQLKLHIEIANNGQEAIDFLKEKSYDLILMDLHMPVMGGISAVQYIRFELENITIPIVALTADAYWDKRFKAFAVGMNDYLTKPISRRQLVNILDKYLVQIKDKGFKYLDPIKNKDIIDELREITVSTMMSDIDKLQRLKSLRNLLQNYDTGFVKYIDYLSEAIATEKEIEVF</sequence>
<dbReference type="EMBL" id="JABAIL010000004">
    <property type="protein sequence ID" value="NLR92728.1"/>
    <property type="molecule type" value="Genomic_DNA"/>
</dbReference>
<evidence type="ECO:0000259" key="8">
    <source>
        <dbReference type="PROSITE" id="PS50110"/>
    </source>
</evidence>
<dbReference type="NCBIfam" id="TIGR00229">
    <property type="entry name" value="sensory_box"/>
    <property type="match status" value="2"/>
</dbReference>
<evidence type="ECO:0000259" key="7">
    <source>
        <dbReference type="PROSITE" id="PS50109"/>
    </source>
</evidence>
<dbReference type="PROSITE" id="PS50110">
    <property type="entry name" value="RESPONSE_REGULATORY"/>
    <property type="match status" value="1"/>
</dbReference>
<evidence type="ECO:0000313" key="9">
    <source>
        <dbReference type="EMBL" id="NLR92728.1"/>
    </source>
</evidence>
<keyword evidence="10" id="KW-1185">Reference proteome</keyword>
<dbReference type="GO" id="GO:0009927">
    <property type="term" value="F:histidine phosphotransfer kinase activity"/>
    <property type="evidence" value="ECO:0007669"/>
    <property type="project" value="TreeGrafter"/>
</dbReference>
<feature type="domain" description="Histidine kinase" evidence="7">
    <location>
        <begin position="569"/>
        <end position="790"/>
    </location>
</feature>
<dbReference type="SMART" id="SM00448">
    <property type="entry name" value="REC"/>
    <property type="match status" value="1"/>
</dbReference>
<evidence type="ECO:0000256" key="4">
    <source>
        <dbReference type="ARBA" id="ARBA00022679"/>
    </source>
</evidence>
<dbReference type="SUPFAM" id="SSF55874">
    <property type="entry name" value="ATPase domain of HSP90 chaperone/DNA topoisomerase II/histidine kinase"/>
    <property type="match status" value="1"/>
</dbReference>
<dbReference type="CDD" id="cd00082">
    <property type="entry name" value="HisKA"/>
    <property type="match status" value="1"/>
</dbReference>
<feature type="domain" description="Response regulatory" evidence="8">
    <location>
        <begin position="813"/>
        <end position="929"/>
    </location>
</feature>
<dbReference type="Pfam" id="PF02518">
    <property type="entry name" value="HATPase_c"/>
    <property type="match status" value="1"/>
</dbReference>
<dbReference type="RefSeq" id="WP_168883432.1">
    <property type="nucleotide sequence ID" value="NZ_JABAIL010000004.1"/>
</dbReference>
<dbReference type="Gene3D" id="3.30.565.10">
    <property type="entry name" value="Histidine kinase-like ATPase, C-terminal domain"/>
    <property type="match status" value="1"/>
</dbReference>
<dbReference type="InterPro" id="IPR003661">
    <property type="entry name" value="HisK_dim/P_dom"/>
</dbReference>
<proteinExistence type="predicted"/>
<dbReference type="Gene3D" id="3.30.450.20">
    <property type="entry name" value="PAS domain"/>
    <property type="match status" value="4"/>
</dbReference>
<dbReference type="PRINTS" id="PR00344">
    <property type="entry name" value="BCTRLSENSOR"/>
</dbReference>
<dbReference type="InterPro" id="IPR004358">
    <property type="entry name" value="Sig_transdc_His_kin-like_C"/>
</dbReference>
<dbReference type="GO" id="GO:0005886">
    <property type="term" value="C:plasma membrane"/>
    <property type="evidence" value="ECO:0007669"/>
    <property type="project" value="TreeGrafter"/>
</dbReference>
<protein>
    <recommendedName>
        <fullName evidence="2">histidine kinase</fullName>
        <ecNumber evidence="2">2.7.13.3</ecNumber>
    </recommendedName>
</protein>
<organism evidence="9 10">
    <name type="scientific">Flammeovirga agarivorans</name>
    <dbReference type="NCBI Taxonomy" id="2726742"/>
    <lineage>
        <taxon>Bacteria</taxon>
        <taxon>Pseudomonadati</taxon>
        <taxon>Bacteroidota</taxon>
        <taxon>Cytophagia</taxon>
        <taxon>Cytophagales</taxon>
        <taxon>Flammeovirgaceae</taxon>
        <taxon>Flammeovirga</taxon>
    </lineage>
</organism>
<feature type="modified residue" description="4-aspartylphosphate" evidence="6">
    <location>
        <position position="862"/>
    </location>
</feature>
<gene>
    <name evidence="9" type="ORF">HGP29_16025</name>
</gene>
<dbReference type="AlphaFoldDB" id="A0A7X8SM24"/>
<keyword evidence="4" id="KW-0808">Transferase</keyword>
<dbReference type="SMART" id="SM00387">
    <property type="entry name" value="HATPase_c"/>
    <property type="match status" value="1"/>
</dbReference>
<dbReference type="InterPro" id="IPR036890">
    <property type="entry name" value="HATPase_C_sf"/>
</dbReference>
<dbReference type="SUPFAM" id="SSF55785">
    <property type="entry name" value="PYP-like sensor domain (PAS domain)"/>
    <property type="match status" value="2"/>
</dbReference>
<dbReference type="InterPro" id="IPR036097">
    <property type="entry name" value="HisK_dim/P_sf"/>
</dbReference>
<dbReference type="PROSITE" id="PS50109">
    <property type="entry name" value="HIS_KIN"/>
    <property type="match status" value="1"/>
</dbReference>
<dbReference type="EC" id="2.7.13.3" evidence="2"/>